<evidence type="ECO:0000313" key="1">
    <source>
        <dbReference type="Proteomes" id="UP000887576"/>
    </source>
</evidence>
<protein>
    <submittedName>
        <fullName evidence="2">C-type lectin domain-containing protein</fullName>
    </submittedName>
</protein>
<name>A0AC34RKP9_9BILA</name>
<proteinExistence type="predicted"/>
<accession>A0AC34RKP9</accession>
<dbReference type="WBParaSite" id="JU765_v2.g7708.t1">
    <property type="protein sequence ID" value="JU765_v2.g7708.t1"/>
    <property type="gene ID" value="JU765_v2.g7708"/>
</dbReference>
<dbReference type="Proteomes" id="UP000887576">
    <property type="component" value="Unplaced"/>
</dbReference>
<reference evidence="2" key="1">
    <citation type="submission" date="2022-11" db="UniProtKB">
        <authorList>
            <consortium name="WormBaseParasite"/>
        </authorList>
    </citation>
    <scope>IDENTIFICATION</scope>
</reference>
<sequence length="171" mass="19013">MEMKSMLILMIAILATVYGVALPNLPKNPAGKGSTSCPPGGHLSPDRISCWYIRNKTMDFINAEMDCMGNLGGHLASVHSTFDNMGLTVAAREIAALYGNNFYIGLNRLTNDNVWSYTDESVVNYYDWNKDEPVNGDQRDCVTVDIAYGFWFAANCYDNHAYVCQTPSNMK</sequence>
<evidence type="ECO:0000313" key="2">
    <source>
        <dbReference type="WBParaSite" id="JU765_v2.g7708.t1"/>
    </source>
</evidence>
<organism evidence="1 2">
    <name type="scientific">Panagrolaimus sp. JU765</name>
    <dbReference type="NCBI Taxonomy" id="591449"/>
    <lineage>
        <taxon>Eukaryota</taxon>
        <taxon>Metazoa</taxon>
        <taxon>Ecdysozoa</taxon>
        <taxon>Nematoda</taxon>
        <taxon>Chromadorea</taxon>
        <taxon>Rhabditida</taxon>
        <taxon>Tylenchina</taxon>
        <taxon>Panagrolaimomorpha</taxon>
        <taxon>Panagrolaimoidea</taxon>
        <taxon>Panagrolaimidae</taxon>
        <taxon>Panagrolaimus</taxon>
    </lineage>
</organism>